<sequence length="821" mass="93304">MSILAQFRLLIWKNLLTQLRSPWFTALEFFLPLVLIGISFGGLPFLAHLWEATSTSETIRRYVMGTPFCPLTTSKDDCDFLKIEKKDRGSYTVYVEIAYASSNDHIDGVIKLMEDRYNNEDVFAIIKQHVEGAKAKVQTKLPGRVQQSKTIYIVKNVVMEKEDRLKEYMRVMGLSQWIHWVAHFVVSYIKLLFAVVVLSVLLKIVMSKSDPSVHFVFFALYALYAFNAVCFAFAVSTFFQSGTAGTMMAVIGWMILWFWMIIFNGMDSSQPFSFSARMAHCLNPNIVMFFALNRMSELEIRSDRVSWSKVWKLPSIDDSLTLGHLFVMQMVSEVIFVLVTWKLFDCKYNITGEKKAVDHVSLNIFRSQITALLGHNGAGMSATFSMLTGVTAPSSGTAFINNFDIRSSLPQIGKSLGLCPQYNILFKSLTVMEHLEFFCKLKGRRFCKEEAKEMLAKLKLDFKERAFTGSLSGGQKRKLSLAIALIGGSEVVMLDELTSGMDPGARHDTWTLLQEEKKNRSILLSTHFVEDVLGDRIAILTNGQLQCCGSGMFLKKSYGGGYHLKHNPLAFSPMWAPGRRPHGYCPQYDAIIKEMSGEKTLFIFARLRRMPEAEIPRIVDTVIRAIGIGIYARRQIKTYIRGNKRRLSLGIALVGMPDVLLLDEPTTGVDPRARRIIWNVLSMVRRHGAAIVLTSHSMEECEALCTSLVIMVYGHFRCFGSVQHFKNPYGTSYNLLVRLKDKKHSQVLKEAIKEHFPGSVLKEEHLLQLNFELKRREETSWSVLFTKMERLLDPAGIEDYSLSQTTLEQVFLEFTREAVVE</sequence>
<comment type="caution">
    <text evidence="7">The sequence shown here is derived from an EMBL/GenBank/DDBJ whole genome shotgun (WGS) entry which is preliminary data.</text>
</comment>
<evidence type="ECO:0000313" key="8">
    <source>
        <dbReference type="Proteomes" id="UP001175271"/>
    </source>
</evidence>
<dbReference type="SUPFAM" id="SSF52540">
    <property type="entry name" value="P-loop containing nucleoside triphosphate hydrolases"/>
    <property type="match status" value="2"/>
</dbReference>
<dbReference type="PANTHER" id="PTHR19229">
    <property type="entry name" value="ATP-BINDING CASSETTE TRANSPORTER SUBFAMILY A ABCA"/>
    <property type="match status" value="1"/>
</dbReference>
<evidence type="ECO:0000256" key="3">
    <source>
        <dbReference type="ARBA" id="ARBA00022989"/>
    </source>
</evidence>
<dbReference type="EMBL" id="JAUCMV010000004">
    <property type="protein sequence ID" value="KAK0403214.1"/>
    <property type="molecule type" value="Genomic_DNA"/>
</dbReference>
<feature type="transmembrane region" description="Helical" evidence="5">
    <location>
        <begin position="177"/>
        <end position="202"/>
    </location>
</feature>
<dbReference type="Pfam" id="PF12698">
    <property type="entry name" value="ABC2_membrane_3"/>
    <property type="match status" value="1"/>
</dbReference>
<dbReference type="Pfam" id="PF00005">
    <property type="entry name" value="ABC_tran"/>
    <property type="match status" value="1"/>
</dbReference>
<dbReference type="FunFam" id="3.40.50.300:FF:000933">
    <property type="entry name" value="ABC transporter A family member 7"/>
    <property type="match status" value="1"/>
</dbReference>
<reference evidence="7" key="1">
    <citation type="submission" date="2023-06" db="EMBL/GenBank/DDBJ databases">
        <title>Genomic analysis of the entomopathogenic nematode Steinernema hermaphroditum.</title>
        <authorList>
            <person name="Schwarz E.M."/>
            <person name="Heppert J.K."/>
            <person name="Baniya A."/>
            <person name="Schwartz H.T."/>
            <person name="Tan C.-H."/>
            <person name="Antoshechkin I."/>
            <person name="Sternberg P.W."/>
            <person name="Goodrich-Blair H."/>
            <person name="Dillman A.R."/>
        </authorList>
    </citation>
    <scope>NUCLEOTIDE SEQUENCE</scope>
    <source>
        <strain evidence="7">PS9179</strain>
        <tissue evidence="7">Whole animal</tissue>
    </source>
</reference>
<accession>A0AA39HD97</accession>
<dbReference type="GO" id="GO:0005524">
    <property type="term" value="F:ATP binding"/>
    <property type="evidence" value="ECO:0007669"/>
    <property type="project" value="InterPro"/>
</dbReference>
<dbReference type="InterPro" id="IPR027417">
    <property type="entry name" value="P-loop_NTPase"/>
</dbReference>
<dbReference type="GO" id="GO:0016020">
    <property type="term" value="C:membrane"/>
    <property type="evidence" value="ECO:0007669"/>
    <property type="project" value="UniProtKB-SubCell"/>
</dbReference>
<dbReference type="InterPro" id="IPR013525">
    <property type="entry name" value="ABC2_TM"/>
</dbReference>
<proteinExistence type="predicted"/>
<protein>
    <recommendedName>
        <fullName evidence="6">ABC transporter domain-containing protein</fullName>
    </recommendedName>
</protein>
<dbReference type="Pfam" id="PF23321">
    <property type="entry name" value="R1_ABCA1"/>
    <property type="match status" value="1"/>
</dbReference>
<dbReference type="InterPro" id="IPR003959">
    <property type="entry name" value="ATPase_AAA_core"/>
</dbReference>
<dbReference type="PROSITE" id="PS50893">
    <property type="entry name" value="ABC_TRANSPORTER_2"/>
    <property type="match status" value="1"/>
</dbReference>
<dbReference type="Pfam" id="PF13304">
    <property type="entry name" value="AAA_21"/>
    <property type="match status" value="1"/>
</dbReference>
<keyword evidence="2 5" id="KW-0812">Transmembrane</keyword>
<evidence type="ECO:0000256" key="5">
    <source>
        <dbReference type="SAM" id="Phobius"/>
    </source>
</evidence>
<evidence type="ECO:0000256" key="2">
    <source>
        <dbReference type="ARBA" id="ARBA00022692"/>
    </source>
</evidence>
<keyword evidence="8" id="KW-1185">Reference proteome</keyword>
<dbReference type="AlphaFoldDB" id="A0AA39HD97"/>
<evidence type="ECO:0000259" key="6">
    <source>
        <dbReference type="PROSITE" id="PS50893"/>
    </source>
</evidence>
<feature type="domain" description="ABC transporter" evidence="6">
    <location>
        <begin position="341"/>
        <end position="567"/>
    </location>
</feature>
<gene>
    <name evidence="7" type="ORF">QR680_016785</name>
</gene>
<dbReference type="GO" id="GO:0140359">
    <property type="term" value="F:ABC-type transporter activity"/>
    <property type="evidence" value="ECO:0007669"/>
    <property type="project" value="InterPro"/>
</dbReference>
<dbReference type="PROSITE" id="PS00211">
    <property type="entry name" value="ABC_TRANSPORTER_1"/>
    <property type="match status" value="1"/>
</dbReference>
<dbReference type="InterPro" id="IPR003439">
    <property type="entry name" value="ABC_transporter-like_ATP-bd"/>
</dbReference>
<dbReference type="GO" id="GO:0016887">
    <property type="term" value="F:ATP hydrolysis activity"/>
    <property type="evidence" value="ECO:0007669"/>
    <property type="project" value="InterPro"/>
</dbReference>
<dbReference type="InterPro" id="IPR017871">
    <property type="entry name" value="ABC_transporter-like_CS"/>
</dbReference>
<feature type="transmembrane region" description="Helical" evidence="5">
    <location>
        <begin position="29"/>
        <end position="50"/>
    </location>
</feature>
<dbReference type="PANTHER" id="PTHR19229:SF250">
    <property type="entry name" value="ABC TRANSPORTER DOMAIN-CONTAINING PROTEIN-RELATED"/>
    <property type="match status" value="1"/>
</dbReference>
<keyword evidence="3 5" id="KW-1133">Transmembrane helix</keyword>
<dbReference type="Gene3D" id="3.40.50.300">
    <property type="entry name" value="P-loop containing nucleotide triphosphate hydrolases"/>
    <property type="match status" value="2"/>
</dbReference>
<evidence type="ECO:0000313" key="7">
    <source>
        <dbReference type="EMBL" id="KAK0403214.1"/>
    </source>
</evidence>
<keyword evidence="4 5" id="KW-0472">Membrane</keyword>
<feature type="transmembrane region" description="Helical" evidence="5">
    <location>
        <begin position="214"/>
        <end position="235"/>
    </location>
</feature>
<comment type="subcellular location">
    <subcellularLocation>
        <location evidence="1">Membrane</location>
        <topology evidence="1">Multi-pass membrane protein</topology>
    </subcellularLocation>
</comment>
<dbReference type="Proteomes" id="UP001175271">
    <property type="component" value="Unassembled WGS sequence"/>
</dbReference>
<name>A0AA39HD97_9BILA</name>
<organism evidence="7 8">
    <name type="scientific">Steinernema hermaphroditum</name>
    <dbReference type="NCBI Taxonomy" id="289476"/>
    <lineage>
        <taxon>Eukaryota</taxon>
        <taxon>Metazoa</taxon>
        <taxon>Ecdysozoa</taxon>
        <taxon>Nematoda</taxon>
        <taxon>Chromadorea</taxon>
        <taxon>Rhabditida</taxon>
        <taxon>Tylenchina</taxon>
        <taxon>Panagrolaimomorpha</taxon>
        <taxon>Strongyloidoidea</taxon>
        <taxon>Steinernematidae</taxon>
        <taxon>Steinernema</taxon>
    </lineage>
</organism>
<dbReference type="InterPro" id="IPR026082">
    <property type="entry name" value="ABCA"/>
</dbReference>
<dbReference type="GO" id="GO:0005319">
    <property type="term" value="F:lipid transporter activity"/>
    <property type="evidence" value="ECO:0007669"/>
    <property type="project" value="TreeGrafter"/>
</dbReference>
<evidence type="ECO:0000256" key="4">
    <source>
        <dbReference type="ARBA" id="ARBA00023136"/>
    </source>
</evidence>
<feature type="transmembrane region" description="Helical" evidence="5">
    <location>
        <begin position="247"/>
        <end position="266"/>
    </location>
</feature>
<dbReference type="CDD" id="cd03263">
    <property type="entry name" value="ABC_subfamily_A"/>
    <property type="match status" value="1"/>
</dbReference>
<dbReference type="InterPro" id="IPR056264">
    <property type="entry name" value="R2_ABCA1-4-like"/>
</dbReference>
<evidence type="ECO:0000256" key="1">
    <source>
        <dbReference type="ARBA" id="ARBA00004141"/>
    </source>
</evidence>